<evidence type="ECO:0000313" key="3">
    <source>
        <dbReference type="Proteomes" id="UP000257109"/>
    </source>
</evidence>
<organism evidence="2 3">
    <name type="scientific">Mucuna pruriens</name>
    <name type="common">Velvet bean</name>
    <name type="synonym">Dolichos pruriens</name>
    <dbReference type="NCBI Taxonomy" id="157652"/>
    <lineage>
        <taxon>Eukaryota</taxon>
        <taxon>Viridiplantae</taxon>
        <taxon>Streptophyta</taxon>
        <taxon>Embryophyta</taxon>
        <taxon>Tracheophyta</taxon>
        <taxon>Spermatophyta</taxon>
        <taxon>Magnoliopsida</taxon>
        <taxon>eudicotyledons</taxon>
        <taxon>Gunneridae</taxon>
        <taxon>Pentapetalae</taxon>
        <taxon>rosids</taxon>
        <taxon>fabids</taxon>
        <taxon>Fabales</taxon>
        <taxon>Fabaceae</taxon>
        <taxon>Papilionoideae</taxon>
        <taxon>50 kb inversion clade</taxon>
        <taxon>NPAAA clade</taxon>
        <taxon>indigoferoid/millettioid clade</taxon>
        <taxon>Phaseoleae</taxon>
        <taxon>Mucuna</taxon>
    </lineage>
</organism>
<name>A0A371HRC1_MUCPR</name>
<dbReference type="AlphaFoldDB" id="A0A371HRC1"/>
<keyword evidence="3" id="KW-1185">Reference proteome</keyword>
<feature type="region of interest" description="Disordered" evidence="1">
    <location>
        <begin position="103"/>
        <end position="122"/>
    </location>
</feature>
<protein>
    <recommendedName>
        <fullName evidence="4">Integrase zinc-binding domain-containing protein</fullName>
    </recommendedName>
</protein>
<comment type="caution">
    <text evidence="2">The sequence shown here is derived from an EMBL/GenBank/DDBJ whole genome shotgun (WGS) entry which is preliminary data.</text>
</comment>
<proteinExistence type="predicted"/>
<dbReference type="Proteomes" id="UP000257109">
    <property type="component" value="Unassembled WGS sequence"/>
</dbReference>
<dbReference type="EMBL" id="QJKJ01001898">
    <property type="protein sequence ID" value="RDY05336.1"/>
    <property type="molecule type" value="Genomic_DNA"/>
</dbReference>
<evidence type="ECO:0000256" key="1">
    <source>
        <dbReference type="SAM" id="MobiDB-lite"/>
    </source>
</evidence>
<evidence type="ECO:0000313" key="2">
    <source>
        <dbReference type="EMBL" id="RDY05336.1"/>
    </source>
</evidence>
<gene>
    <name evidence="2" type="ORF">CR513_10835</name>
</gene>
<evidence type="ECO:0008006" key="4">
    <source>
        <dbReference type="Google" id="ProtNLM"/>
    </source>
</evidence>
<reference evidence="2" key="1">
    <citation type="submission" date="2018-05" db="EMBL/GenBank/DDBJ databases">
        <title>Draft genome of Mucuna pruriens seed.</title>
        <authorList>
            <person name="Nnadi N.E."/>
            <person name="Vos R."/>
            <person name="Hasami M.H."/>
            <person name="Devisetty U.K."/>
            <person name="Aguiy J.C."/>
        </authorList>
    </citation>
    <scope>NUCLEOTIDE SEQUENCE [LARGE SCALE GENOMIC DNA]</scope>
    <source>
        <strain evidence="2">JCA_2017</strain>
    </source>
</reference>
<accession>A0A371HRC1</accession>
<sequence length="122" mass="14323">MTLSRTVGVGDRSECHLPLSRTIYRSQASRIAEKKDKRQQAKGYRTRNMVLVKRHNRKWQICIDYSDLKGMPPKVAHVSKVGYYWPTMREDYRLYVRSCHESQAHSPIDHSPAKELQHIMTP</sequence>
<feature type="non-terminal residue" evidence="2">
    <location>
        <position position="1"/>
    </location>
</feature>